<protein>
    <submittedName>
        <fullName evidence="1">Uncharacterized protein</fullName>
    </submittedName>
</protein>
<gene>
    <name evidence="1" type="ORF">SDC9_132816</name>
</gene>
<dbReference type="EMBL" id="VSSQ01033950">
    <property type="protein sequence ID" value="MPM85735.1"/>
    <property type="molecule type" value="Genomic_DNA"/>
</dbReference>
<name>A0A645D955_9ZZZZ</name>
<comment type="caution">
    <text evidence="1">The sequence shown here is derived from an EMBL/GenBank/DDBJ whole genome shotgun (WGS) entry which is preliminary data.</text>
</comment>
<proteinExistence type="predicted"/>
<reference evidence="1" key="1">
    <citation type="submission" date="2019-08" db="EMBL/GenBank/DDBJ databases">
        <authorList>
            <person name="Kucharzyk K."/>
            <person name="Murdoch R.W."/>
            <person name="Higgins S."/>
            <person name="Loffler F."/>
        </authorList>
    </citation>
    <scope>NUCLEOTIDE SEQUENCE</scope>
</reference>
<evidence type="ECO:0000313" key="1">
    <source>
        <dbReference type="EMBL" id="MPM85735.1"/>
    </source>
</evidence>
<organism evidence="1">
    <name type="scientific">bioreactor metagenome</name>
    <dbReference type="NCBI Taxonomy" id="1076179"/>
    <lineage>
        <taxon>unclassified sequences</taxon>
        <taxon>metagenomes</taxon>
        <taxon>ecological metagenomes</taxon>
    </lineage>
</organism>
<sequence>MFGNVGQSFRIVNVKAKHLFNMRLRRTGILDKPLGRTLHFLVQDIVDNTFLVFFQKIDKRCGIRSSDGHDYLSRCVLVEFGRKFGNAVNG</sequence>
<accession>A0A645D955</accession>
<dbReference type="AlphaFoldDB" id="A0A645D955"/>